<feature type="transmembrane region" description="Helical" evidence="7">
    <location>
        <begin position="366"/>
        <end position="383"/>
    </location>
</feature>
<feature type="transmembrane region" description="Helical" evidence="7">
    <location>
        <begin position="307"/>
        <end position="327"/>
    </location>
</feature>
<keyword evidence="9" id="KW-1185">Reference proteome</keyword>
<dbReference type="PANTHER" id="PTHR30250">
    <property type="entry name" value="PST FAMILY PREDICTED COLANIC ACID TRANSPORTER"/>
    <property type="match status" value="1"/>
</dbReference>
<organism evidence="8 9">
    <name type="scientific">Aquamicrobium zhengzhouense</name>
    <dbReference type="NCBI Taxonomy" id="2781738"/>
    <lineage>
        <taxon>Bacteria</taxon>
        <taxon>Pseudomonadati</taxon>
        <taxon>Pseudomonadota</taxon>
        <taxon>Alphaproteobacteria</taxon>
        <taxon>Hyphomicrobiales</taxon>
        <taxon>Phyllobacteriaceae</taxon>
        <taxon>Aquamicrobium</taxon>
    </lineage>
</organism>
<comment type="caution">
    <text evidence="8">The sequence shown here is derived from an EMBL/GenBank/DDBJ whole genome shotgun (WGS) entry which is preliminary data.</text>
</comment>
<evidence type="ECO:0000256" key="6">
    <source>
        <dbReference type="ARBA" id="ARBA00023136"/>
    </source>
</evidence>
<keyword evidence="4 7" id="KW-0812">Transmembrane</keyword>
<dbReference type="InterPro" id="IPR050833">
    <property type="entry name" value="Poly_Biosynth_Transport"/>
</dbReference>
<feature type="transmembrane region" description="Helical" evidence="7">
    <location>
        <begin position="278"/>
        <end position="301"/>
    </location>
</feature>
<dbReference type="Proteomes" id="UP000601789">
    <property type="component" value="Unassembled WGS sequence"/>
</dbReference>
<gene>
    <name evidence="8" type="ORF">IOD40_08195</name>
</gene>
<keyword evidence="3" id="KW-1003">Cell membrane</keyword>
<protein>
    <submittedName>
        <fullName evidence="8">Lipopolysaccharide biosynthesis protein</fullName>
    </submittedName>
</protein>
<evidence type="ECO:0000313" key="9">
    <source>
        <dbReference type="Proteomes" id="UP000601789"/>
    </source>
</evidence>
<dbReference type="Pfam" id="PF13440">
    <property type="entry name" value="Polysacc_synt_3"/>
    <property type="match status" value="1"/>
</dbReference>
<feature type="transmembrane region" description="Helical" evidence="7">
    <location>
        <begin position="404"/>
        <end position="422"/>
    </location>
</feature>
<keyword evidence="5 7" id="KW-1133">Transmembrane helix</keyword>
<evidence type="ECO:0000256" key="1">
    <source>
        <dbReference type="ARBA" id="ARBA00004651"/>
    </source>
</evidence>
<sequence length="477" mass="50657">MTAQKWFNRIGGLVTVVILARLLEPADFGLVAIALSIIPFLYLLADLGFSAYLIQTDDPSPELFSTAFWYALSAGLILALALGFLGYPLQLLLGVEHVVPIMWALSPAVFIVAIGSVPNAILRRNMRFDAIAQQAMIAGTVSQIAAIILALNGFGVWALIAQTLVSQVITTLLIWRAAKWLPSLAFGFTEFRRMAIYGVNVVAVEFVALGRGWAENTIVASTLGLNGLGYLNVAQRLIVVAQDLTVTAITPVSVVVFSQLRVDARKISAAYELAQSAVYALVIPVMVFIAVCAPTLIPMVFGEQWGASVIPAQALAIAGILTTGASLDHGLLYGLGKPAIWFFYALAVDAATVAMTFMLAPHGLGAVTFGFVCVALFATLARWPLIGRQIQLKVCDLAEQFGRALILALVTGTIGALAYVLGNEQGRIVAILAAGLSISVSWLGAVYLLFPSALAEGKRLALQFLGKFRPAPAVVDG</sequence>
<feature type="transmembrane region" description="Helical" evidence="7">
    <location>
        <begin position="234"/>
        <end position="257"/>
    </location>
</feature>
<accession>A0ABS0SBM4</accession>
<feature type="transmembrane region" description="Helical" evidence="7">
    <location>
        <begin position="29"/>
        <end position="54"/>
    </location>
</feature>
<dbReference type="RefSeq" id="WP_210336831.1">
    <property type="nucleotide sequence ID" value="NZ_JADGMQ010000004.1"/>
</dbReference>
<evidence type="ECO:0000256" key="7">
    <source>
        <dbReference type="SAM" id="Phobius"/>
    </source>
</evidence>
<evidence type="ECO:0000256" key="4">
    <source>
        <dbReference type="ARBA" id="ARBA00022692"/>
    </source>
</evidence>
<feature type="transmembrane region" description="Helical" evidence="7">
    <location>
        <begin position="339"/>
        <end position="360"/>
    </location>
</feature>
<feature type="transmembrane region" description="Helical" evidence="7">
    <location>
        <begin position="66"/>
        <end position="89"/>
    </location>
</feature>
<name>A0ABS0SBM4_9HYPH</name>
<feature type="transmembrane region" description="Helical" evidence="7">
    <location>
        <begin position="428"/>
        <end position="450"/>
    </location>
</feature>
<evidence type="ECO:0000256" key="5">
    <source>
        <dbReference type="ARBA" id="ARBA00022989"/>
    </source>
</evidence>
<evidence type="ECO:0000313" key="8">
    <source>
        <dbReference type="EMBL" id="MBI1620641.1"/>
    </source>
</evidence>
<evidence type="ECO:0000256" key="2">
    <source>
        <dbReference type="ARBA" id="ARBA00007430"/>
    </source>
</evidence>
<keyword evidence="6 7" id="KW-0472">Membrane</keyword>
<feature type="transmembrane region" description="Helical" evidence="7">
    <location>
        <begin position="7"/>
        <end position="23"/>
    </location>
</feature>
<evidence type="ECO:0000256" key="3">
    <source>
        <dbReference type="ARBA" id="ARBA00022475"/>
    </source>
</evidence>
<proteinExistence type="inferred from homology"/>
<dbReference type="CDD" id="cd13127">
    <property type="entry name" value="MATE_tuaB_like"/>
    <property type="match status" value="1"/>
</dbReference>
<dbReference type="PANTHER" id="PTHR30250:SF10">
    <property type="entry name" value="LIPOPOLYSACCHARIDE BIOSYNTHESIS PROTEIN WZXC"/>
    <property type="match status" value="1"/>
</dbReference>
<feature type="transmembrane region" description="Helical" evidence="7">
    <location>
        <begin position="101"/>
        <end position="122"/>
    </location>
</feature>
<reference evidence="8 9" key="1">
    <citation type="submission" date="2020-10" db="EMBL/GenBank/DDBJ databases">
        <title>Aquamicrobium zhengzhouensis sp. nov., a exopolysaccharide producing bacterium isolated from farmland soil.</title>
        <authorList>
            <person name="Wang X."/>
        </authorList>
    </citation>
    <scope>NUCLEOTIDE SEQUENCE [LARGE SCALE GENOMIC DNA]</scope>
    <source>
        <strain evidence="9">cd-1</strain>
    </source>
</reference>
<comment type="subcellular location">
    <subcellularLocation>
        <location evidence="1">Cell membrane</location>
        <topology evidence="1">Multi-pass membrane protein</topology>
    </subcellularLocation>
</comment>
<dbReference type="EMBL" id="JADGMQ010000004">
    <property type="protein sequence ID" value="MBI1620641.1"/>
    <property type="molecule type" value="Genomic_DNA"/>
</dbReference>
<comment type="similarity">
    <text evidence="2">Belongs to the polysaccharide synthase family.</text>
</comment>